<keyword evidence="6" id="KW-1185">Reference proteome</keyword>
<dbReference type="Pfam" id="PF08161">
    <property type="entry name" value="RRP12_HEAT"/>
    <property type="match status" value="1"/>
</dbReference>
<evidence type="ECO:0000259" key="3">
    <source>
        <dbReference type="Pfam" id="PF08161"/>
    </source>
</evidence>
<evidence type="ECO:0000256" key="2">
    <source>
        <dbReference type="SAM" id="MobiDB-lite"/>
    </source>
</evidence>
<name>A0ABD3T0G4_9LAMI</name>
<dbReference type="InterPro" id="IPR012978">
    <property type="entry name" value="HEAT_RRP12"/>
</dbReference>
<feature type="domain" description="RRP12 HEAT" evidence="3">
    <location>
        <begin position="341"/>
        <end position="649"/>
    </location>
</feature>
<dbReference type="InterPro" id="IPR016024">
    <property type="entry name" value="ARM-type_fold"/>
</dbReference>
<evidence type="ECO:0000313" key="5">
    <source>
        <dbReference type="EMBL" id="KAL3830065.1"/>
    </source>
</evidence>
<reference evidence="5 6" key="1">
    <citation type="submission" date="2024-12" db="EMBL/GenBank/DDBJ databases">
        <title>The unique morphological basis and parallel evolutionary history of personate flowers in Penstemon.</title>
        <authorList>
            <person name="Depatie T.H."/>
            <person name="Wessinger C.A."/>
        </authorList>
    </citation>
    <scope>NUCLEOTIDE SEQUENCE [LARGE SCALE GENOMIC DNA]</scope>
    <source>
        <strain evidence="5">WTNN_2</strain>
        <tissue evidence="5">Leaf</tissue>
    </source>
</reference>
<accession>A0ABD3T0G4</accession>
<comment type="caution">
    <text evidence="5">The sequence shown here is derived from an EMBL/GenBank/DDBJ whole genome shotgun (WGS) entry which is preliminary data.</text>
</comment>
<dbReference type="Pfam" id="PF25772">
    <property type="entry name" value="HEAT_RRP12_N"/>
    <property type="match status" value="1"/>
</dbReference>
<feature type="domain" description="RRP12 N-terminal HEAT" evidence="4">
    <location>
        <begin position="9"/>
        <end position="276"/>
    </location>
</feature>
<gene>
    <name evidence="5" type="ORF">ACJIZ3_018867</name>
</gene>
<dbReference type="Proteomes" id="UP001634393">
    <property type="component" value="Unassembled WGS sequence"/>
</dbReference>
<feature type="compositionally biased region" description="Basic and acidic residues" evidence="2">
    <location>
        <begin position="1213"/>
        <end position="1222"/>
    </location>
</feature>
<feature type="compositionally biased region" description="Basic and acidic residues" evidence="2">
    <location>
        <begin position="1151"/>
        <end position="1184"/>
    </location>
</feature>
<comment type="similarity">
    <text evidence="1">Belongs to the RRP12 family.</text>
</comment>
<proteinExistence type="inferred from homology"/>
<dbReference type="SUPFAM" id="SSF48371">
    <property type="entry name" value="ARM repeat"/>
    <property type="match status" value="1"/>
</dbReference>
<feature type="region of interest" description="Disordered" evidence="2">
    <location>
        <begin position="1061"/>
        <end position="1101"/>
    </location>
</feature>
<dbReference type="EMBL" id="JBJXBP010000005">
    <property type="protein sequence ID" value="KAL3830065.1"/>
    <property type="molecule type" value="Genomic_DNA"/>
</dbReference>
<feature type="region of interest" description="Disordered" evidence="2">
    <location>
        <begin position="1020"/>
        <end position="1049"/>
    </location>
</feature>
<evidence type="ECO:0000313" key="6">
    <source>
        <dbReference type="Proteomes" id="UP001634393"/>
    </source>
</evidence>
<dbReference type="PANTHER" id="PTHR48445:SF1">
    <property type="entry name" value="OS02G0782100 PROTEIN"/>
    <property type="match status" value="1"/>
</dbReference>
<dbReference type="InterPro" id="IPR057860">
    <property type="entry name" value="HEAT_RRP12_N"/>
</dbReference>
<evidence type="ECO:0000256" key="1">
    <source>
        <dbReference type="ARBA" id="ARBA00007690"/>
    </source>
</evidence>
<feature type="region of interest" description="Disordered" evidence="2">
    <location>
        <begin position="1132"/>
        <end position="1222"/>
    </location>
</feature>
<evidence type="ECO:0008006" key="7">
    <source>
        <dbReference type="Google" id="ProtNLM"/>
    </source>
</evidence>
<protein>
    <recommendedName>
        <fullName evidence="7">RRP12-like protein</fullName>
    </recommendedName>
</protein>
<dbReference type="InterPro" id="IPR011989">
    <property type="entry name" value="ARM-like"/>
</dbReference>
<dbReference type="PANTHER" id="PTHR48445">
    <property type="entry name" value="OS02G0782100 PROTEIN"/>
    <property type="match status" value="1"/>
</dbReference>
<evidence type="ECO:0000259" key="4">
    <source>
        <dbReference type="Pfam" id="PF25772"/>
    </source>
</evidence>
<sequence length="1287" mass="144368">MDIDMATPLNDPNDDDFGSSVLSKFENSTNEHHRNICAAIGAIKQALIDQNLPLKPVAYFGATCSSLSSSTPAHLDALLTIIALVIDKFPPAVLTNKYAHLSELLIRILRLNNTVGVDGIVSGLKFASRLLTVREKAEWDDVSQLYDVLINYMTDDRSKVRKQSQSCLRQVLEYFQMMPKLKLLLAPASEAITNVFERLLLLAGGSNANASEGPKGAQEVLYVLDTLKVCLPYMSSKSSTNILKRFKSLLEVRHPVVTKRIIDSLSALCLHSTREVSSDVLLDLLCSLADSISWNESGADSMTFTARLLDTGMKKVYSLDRQICVVKLPVVFVALNGVLASEHEEALVAAVATYKSLIGSCIDESLIKLCVDKITVHPIVNTRKSSPTIIEKVCTTIESLLDDRYEAVWDMSFQIVSTIFEKLGKYSFHFLEKTLNTLANMQKFRDEDFSFRKQLHECVGAAIGSMGPENFLSLLHLNLEAPDESEANIWLFPILKKYTVGAHLKFFTDSILPMIGDMKRKYAMLEQEGKLYAATRVNGIVYALWSLLPSFCNYPDDTAENFKSLEKALCTALQEDPDFRGIICSSVQILIRQNKRILEGKENDTNMKSNISEERAIAFYTSHVAGANLSVLKSSSPKELLGVLKEVYLKSSKDICGVLQNTIGELSSISDKEVVRVLFLRTMKKLHKVTEEAGESGMLKTSNSMQVDNLSNEDSPSIKRAQLLDLAASFLPGLGSDEINILFRAIQPALEDADGLIQKKAYRVLSSIFQFSDDFISKKIEEVCVLMIKVQPSCHFSAKRHRLDCLYFLFIHVSKEVSEQGRHEISKSFLTEIILSLKEANKKTRNRAYDVLVQIGHAYSDEEKGGKKEKLKEFFVKWVGGKLRGETPHMVSAAMTGLARLAYEFSDLLSASYDILPSTLLLLGSENKEKIKASLGFLKVLVAKSHAEDLQKHLPNVVEGQTQTHLQKMVEDLLKHDSTRSFKAKVKLLLEMLVKKCGLDAVKQAMPERHMKLLTNIRKLKERKEKKQAASSVETKSIQSKATTSRMSRWNHTKIFSDFDDEMRNSDGEFSDQKSGSTRQSKHSAAIRPKAPLLRTKRTRNEAKSLQEDAFDNLNDEPLDLLDHQKRRTALRSTELRKSKSDSDEEPDIDSEGRLIIREDGKYKKTDRKSKQEMPSDNNLDVRSKAGSQTSSRNDKKRRKTSETGWAYTGKEYASKKAGGDVKRKDKLEPYAYWPLDRKMVSRRPEHRAAARKGMASVVKLTKNLEGKSVSSALSMKGVMLKRAKKR</sequence>
<dbReference type="Gene3D" id="1.25.10.10">
    <property type="entry name" value="Leucine-rich Repeat Variant"/>
    <property type="match status" value="2"/>
</dbReference>
<feature type="compositionally biased region" description="Polar residues" evidence="2">
    <location>
        <begin position="1029"/>
        <end position="1049"/>
    </location>
</feature>
<organism evidence="5 6">
    <name type="scientific">Penstemon smallii</name>
    <dbReference type="NCBI Taxonomy" id="265156"/>
    <lineage>
        <taxon>Eukaryota</taxon>
        <taxon>Viridiplantae</taxon>
        <taxon>Streptophyta</taxon>
        <taxon>Embryophyta</taxon>
        <taxon>Tracheophyta</taxon>
        <taxon>Spermatophyta</taxon>
        <taxon>Magnoliopsida</taxon>
        <taxon>eudicotyledons</taxon>
        <taxon>Gunneridae</taxon>
        <taxon>Pentapetalae</taxon>
        <taxon>asterids</taxon>
        <taxon>lamiids</taxon>
        <taxon>Lamiales</taxon>
        <taxon>Plantaginaceae</taxon>
        <taxon>Cheloneae</taxon>
        <taxon>Penstemon</taxon>
    </lineage>
</organism>